<dbReference type="CDD" id="cd00586">
    <property type="entry name" value="4HBT"/>
    <property type="match status" value="1"/>
</dbReference>
<dbReference type="Pfam" id="PF13279">
    <property type="entry name" value="4HBT_2"/>
    <property type="match status" value="1"/>
</dbReference>
<dbReference type="SUPFAM" id="SSF54637">
    <property type="entry name" value="Thioesterase/thiol ester dehydrase-isomerase"/>
    <property type="match status" value="1"/>
</dbReference>
<dbReference type="RefSeq" id="WP_168988542.1">
    <property type="nucleotide sequence ID" value="NZ_CAWPHM010000305.1"/>
</dbReference>
<protein>
    <submittedName>
        <fullName evidence="3">Acyl-CoA thioesterase</fullName>
    </submittedName>
</protein>
<dbReference type="InterPro" id="IPR029069">
    <property type="entry name" value="HotDog_dom_sf"/>
</dbReference>
<accession>A0A972FE63</accession>
<evidence type="ECO:0000313" key="3">
    <source>
        <dbReference type="EMBL" id="NMG03843.1"/>
    </source>
</evidence>
<evidence type="ECO:0000256" key="2">
    <source>
        <dbReference type="ARBA" id="ARBA00022801"/>
    </source>
</evidence>
<dbReference type="Gene3D" id="3.10.129.10">
    <property type="entry name" value="Hotdog Thioesterase"/>
    <property type="match status" value="1"/>
</dbReference>
<evidence type="ECO:0000313" key="4">
    <source>
        <dbReference type="Proteomes" id="UP000599523"/>
    </source>
</evidence>
<dbReference type="PANTHER" id="PTHR31793:SF27">
    <property type="entry name" value="NOVEL THIOESTERASE SUPERFAMILY DOMAIN AND SAPOSIN A-TYPE DOMAIN CONTAINING PROTEIN (0610012H03RIK)"/>
    <property type="match status" value="1"/>
</dbReference>
<dbReference type="GO" id="GO:0047617">
    <property type="term" value="F:fatty acyl-CoA hydrolase activity"/>
    <property type="evidence" value="ECO:0007669"/>
    <property type="project" value="TreeGrafter"/>
</dbReference>
<proteinExistence type="inferred from homology"/>
<evidence type="ECO:0000256" key="1">
    <source>
        <dbReference type="ARBA" id="ARBA00005953"/>
    </source>
</evidence>
<gene>
    <name evidence="3" type="ORF">GPA21_12810</name>
</gene>
<comment type="similarity">
    <text evidence="1">Belongs to the 4-hydroxybenzoyl-CoA thioesterase family.</text>
</comment>
<dbReference type="PANTHER" id="PTHR31793">
    <property type="entry name" value="4-HYDROXYBENZOYL-COA THIOESTERASE FAMILY MEMBER"/>
    <property type="match status" value="1"/>
</dbReference>
<dbReference type="AlphaFoldDB" id="A0A972FE63"/>
<dbReference type="Proteomes" id="UP000599523">
    <property type="component" value="Unassembled WGS sequence"/>
</dbReference>
<sequence>MTRLKAEVLVVVPFHDVDVMGVTWHGHYIKYFEAARAALLRSIDYDYPQMQESGYLWPVVECQLKYVGPARYGQTLRVSAELLEHENRLKIAYRIFDAASDTCLTRGFTTQVAVDAVTNELQFVSPAALLRRVESRQP</sequence>
<dbReference type="InterPro" id="IPR050563">
    <property type="entry name" value="4-hydroxybenzoyl-CoA_TE"/>
</dbReference>
<keyword evidence="2" id="KW-0378">Hydrolase</keyword>
<name>A0A972FE63_9RHOO</name>
<organism evidence="3 4">
    <name type="scientific">Azoarcus taiwanensis</name>
    <dbReference type="NCBI Taxonomy" id="666964"/>
    <lineage>
        <taxon>Bacteria</taxon>
        <taxon>Pseudomonadati</taxon>
        <taxon>Pseudomonadota</taxon>
        <taxon>Betaproteobacteria</taxon>
        <taxon>Rhodocyclales</taxon>
        <taxon>Zoogloeaceae</taxon>
        <taxon>Azoarcus</taxon>
    </lineage>
</organism>
<keyword evidence="4" id="KW-1185">Reference proteome</keyword>
<reference evidence="3" key="1">
    <citation type="submission" date="2019-12" db="EMBL/GenBank/DDBJ databases">
        <title>Comparative genomics gives insights into the taxonomy of the Azoarcus-Aromatoleum group and reveals separate origins of nif in the plant-associated Azoarcus and non-plant-associated Aromatoleum sub-groups.</title>
        <authorList>
            <person name="Lafos M."/>
            <person name="Maluk M."/>
            <person name="Batista M."/>
            <person name="Junghare M."/>
            <person name="Carmona M."/>
            <person name="Faoro H."/>
            <person name="Cruz L.M."/>
            <person name="Battistoni F."/>
            <person name="De Souza E."/>
            <person name="Pedrosa F."/>
            <person name="Chen W.-M."/>
            <person name="Poole P.S."/>
            <person name="Dixon R.A."/>
            <person name="James E.K."/>
        </authorList>
    </citation>
    <scope>NUCLEOTIDE SEQUENCE</scope>
    <source>
        <strain evidence="3">NSC3</strain>
    </source>
</reference>
<comment type="caution">
    <text evidence="3">The sequence shown here is derived from an EMBL/GenBank/DDBJ whole genome shotgun (WGS) entry which is preliminary data.</text>
</comment>
<dbReference type="EMBL" id="WTVM01000077">
    <property type="protein sequence ID" value="NMG03843.1"/>
    <property type="molecule type" value="Genomic_DNA"/>
</dbReference>